<sequence length="43" mass="5092">MTGKDLIKKIKELGVEKEVVFSEDYMRIQLQDVKIENNKIVLR</sequence>
<name>A0ABW8SA94_9CLOT</name>
<dbReference type="RefSeq" id="WP_406762386.1">
    <property type="nucleotide sequence ID" value="NZ_JBJIAB010000037.1"/>
</dbReference>
<reference evidence="1 2" key="1">
    <citation type="submission" date="2024-11" db="EMBL/GenBank/DDBJ databases">
        <authorList>
            <person name="Heng Y.C."/>
            <person name="Lim A.C.H."/>
            <person name="Lee J.K.Y."/>
            <person name="Kittelmann S."/>
        </authorList>
    </citation>
    <scope>NUCLEOTIDE SEQUENCE [LARGE SCALE GENOMIC DNA]</scope>
    <source>
        <strain evidence="1 2">WILCCON 0112</strain>
    </source>
</reference>
<evidence type="ECO:0008006" key="3">
    <source>
        <dbReference type="Google" id="ProtNLM"/>
    </source>
</evidence>
<gene>
    <name evidence="1" type="ORF">ACJDTP_21435</name>
</gene>
<dbReference type="EMBL" id="JBJIAB010000037">
    <property type="protein sequence ID" value="MFL0167639.1"/>
    <property type="molecule type" value="Genomic_DNA"/>
</dbReference>
<evidence type="ECO:0000313" key="2">
    <source>
        <dbReference type="Proteomes" id="UP001623600"/>
    </source>
</evidence>
<comment type="caution">
    <text evidence="1">The sequence shown here is derived from an EMBL/GenBank/DDBJ whole genome shotgun (WGS) entry which is preliminary data.</text>
</comment>
<keyword evidence="2" id="KW-1185">Reference proteome</keyword>
<dbReference type="Proteomes" id="UP001623600">
    <property type="component" value="Unassembled WGS sequence"/>
</dbReference>
<proteinExistence type="predicted"/>
<evidence type="ECO:0000313" key="1">
    <source>
        <dbReference type="EMBL" id="MFL0167639.1"/>
    </source>
</evidence>
<organism evidence="1 2">
    <name type="scientific">Candidatus Clostridium helianthi</name>
    <dbReference type="NCBI Taxonomy" id="3381660"/>
    <lineage>
        <taxon>Bacteria</taxon>
        <taxon>Bacillati</taxon>
        <taxon>Bacillota</taxon>
        <taxon>Clostridia</taxon>
        <taxon>Eubacteriales</taxon>
        <taxon>Clostridiaceae</taxon>
        <taxon>Clostridium</taxon>
    </lineage>
</organism>
<protein>
    <recommendedName>
        <fullName evidence="3">BC1881 family protein</fullName>
    </recommendedName>
</protein>
<accession>A0ABW8SA94</accession>